<evidence type="ECO:0000313" key="2">
    <source>
        <dbReference type="Proteomes" id="UP001610335"/>
    </source>
</evidence>
<keyword evidence="2" id="KW-1185">Reference proteome</keyword>
<sequence length="186" mass="20592">MFTELAVRENLAARVARALDAAEVHNVLWGWLALSLIHNDRGFPEVEFVIPDNKIQLATDKLVAAGLPLCSHPNCEELLGDRADKFRYPTGDTLNWAALGAHDRYHPVGKAHFHLESLPGPPPVDDVDLMLSNDPSLPARIDGSPRFGTGPSGPWSEFYPVKILSPDSYTESIRWLQCRMPKTTSV</sequence>
<name>A0ABR4IXK4_9EURO</name>
<organism evidence="1 2">
    <name type="scientific">Aspergillus cavernicola</name>
    <dbReference type="NCBI Taxonomy" id="176166"/>
    <lineage>
        <taxon>Eukaryota</taxon>
        <taxon>Fungi</taxon>
        <taxon>Dikarya</taxon>
        <taxon>Ascomycota</taxon>
        <taxon>Pezizomycotina</taxon>
        <taxon>Eurotiomycetes</taxon>
        <taxon>Eurotiomycetidae</taxon>
        <taxon>Eurotiales</taxon>
        <taxon>Aspergillaceae</taxon>
        <taxon>Aspergillus</taxon>
        <taxon>Aspergillus subgen. Nidulantes</taxon>
    </lineage>
</organism>
<proteinExistence type="predicted"/>
<reference evidence="1 2" key="1">
    <citation type="submission" date="2024-07" db="EMBL/GenBank/DDBJ databases">
        <title>Section-level genome sequencing and comparative genomics of Aspergillus sections Usti and Cavernicolus.</title>
        <authorList>
            <consortium name="Lawrence Berkeley National Laboratory"/>
            <person name="Nybo J.L."/>
            <person name="Vesth T.C."/>
            <person name="Theobald S."/>
            <person name="Frisvad J.C."/>
            <person name="Larsen T.O."/>
            <person name="Kjaerboelling I."/>
            <person name="Rothschild-Mancinelli K."/>
            <person name="Lyhne E.K."/>
            <person name="Kogle M.E."/>
            <person name="Barry K."/>
            <person name="Clum A."/>
            <person name="Na H."/>
            <person name="Ledsgaard L."/>
            <person name="Lin J."/>
            <person name="Lipzen A."/>
            <person name="Kuo A."/>
            <person name="Riley R."/>
            <person name="Mondo S."/>
            <person name="LaButti K."/>
            <person name="Haridas S."/>
            <person name="Pangalinan J."/>
            <person name="Salamov A.A."/>
            <person name="Simmons B.A."/>
            <person name="Magnuson J.K."/>
            <person name="Chen J."/>
            <person name="Drula E."/>
            <person name="Henrissat B."/>
            <person name="Wiebenga A."/>
            <person name="Lubbers R.J."/>
            <person name="Gomes A.C."/>
            <person name="Makela M.R."/>
            <person name="Stajich J."/>
            <person name="Grigoriev I.V."/>
            <person name="Mortensen U.H."/>
            <person name="De vries R.P."/>
            <person name="Baker S.E."/>
            <person name="Andersen M.R."/>
        </authorList>
    </citation>
    <scope>NUCLEOTIDE SEQUENCE [LARGE SCALE GENOMIC DNA]</scope>
    <source>
        <strain evidence="1 2">CBS 600.67</strain>
    </source>
</reference>
<protein>
    <submittedName>
        <fullName evidence="1">Uncharacterized protein</fullName>
    </submittedName>
</protein>
<accession>A0ABR4IXK4</accession>
<dbReference type="EMBL" id="JBFXLS010000006">
    <property type="protein sequence ID" value="KAL2832507.1"/>
    <property type="molecule type" value="Genomic_DNA"/>
</dbReference>
<gene>
    <name evidence="1" type="ORF">BDW59DRAFT_157330</name>
</gene>
<comment type="caution">
    <text evidence="1">The sequence shown here is derived from an EMBL/GenBank/DDBJ whole genome shotgun (WGS) entry which is preliminary data.</text>
</comment>
<evidence type="ECO:0000313" key="1">
    <source>
        <dbReference type="EMBL" id="KAL2832507.1"/>
    </source>
</evidence>
<dbReference type="Proteomes" id="UP001610335">
    <property type="component" value="Unassembled WGS sequence"/>
</dbReference>